<sequence>MHFYKSKPLVFFLSALLGLAACSKSSDSDPVTLPTPVTEPLKIAAAKPGDTLIIKGQNFNEIAANNTVKISGITATVVSATTTELKVVIPANATSGAVTVNVNGITVDVGSLVLNPLTLYCVKMDTVTNAPEWLVGINPADGKESPIASMGEIPEYAIPNIVYLSATNEVIYLNDSATGLIKINVATKQTSTVRLAGAGNLVRFNELVTDKSGNLYAIKNDASIQNNYYQNFVRIDPKDGGLTSLKTIVRKNGLHVEASTYVPATNEIVGKSDFGGLFKINLRTNDTSTIQLTNGNFETVYGMGPDKQGNLIGYKMITDPNTYNSTEQVVQINTVTGAQTVLVPITGDIYLPQNTICALPTRNELVGLYEKNKLYRINLGTKTADVVTLTTQTNMWYYKMTNN</sequence>
<protein>
    <submittedName>
        <fullName evidence="3">IPT/TIG domain-containing protein</fullName>
    </submittedName>
</protein>
<dbReference type="Proteomes" id="UP000677244">
    <property type="component" value="Unassembled WGS sequence"/>
</dbReference>
<dbReference type="SUPFAM" id="SSF81296">
    <property type="entry name" value="E set domains"/>
    <property type="match status" value="1"/>
</dbReference>
<dbReference type="EMBL" id="JAGHKO010000005">
    <property type="protein sequence ID" value="MBO9203015.1"/>
    <property type="molecule type" value="Genomic_DNA"/>
</dbReference>
<evidence type="ECO:0000259" key="2">
    <source>
        <dbReference type="Pfam" id="PF01833"/>
    </source>
</evidence>
<feature type="domain" description="IPT/TIG" evidence="2">
    <location>
        <begin position="42"/>
        <end position="107"/>
    </location>
</feature>
<accession>A0ABS3YYK9</accession>
<evidence type="ECO:0000256" key="1">
    <source>
        <dbReference type="SAM" id="SignalP"/>
    </source>
</evidence>
<comment type="caution">
    <text evidence="3">The sequence shown here is derived from an EMBL/GenBank/DDBJ whole genome shotgun (WGS) entry which is preliminary data.</text>
</comment>
<evidence type="ECO:0000313" key="3">
    <source>
        <dbReference type="EMBL" id="MBO9203015.1"/>
    </source>
</evidence>
<dbReference type="Pfam" id="PF01833">
    <property type="entry name" value="TIG"/>
    <property type="match status" value="1"/>
</dbReference>
<feature type="chain" id="PRO_5045205677" evidence="1">
    <location>
        <begin position="21"/>
        <end position="403"/>
    </location>
</feature>
<feature type="signal peptide" evidence="1">
    <location>
        <begin position="1"/>
        <end position="20"/>
    </location>
</feature>
<name>A0ABS3YYK9_9BACT</name>
<keyword evidence="4" id="KW-1185">Reference proteome</keyword>
<proteinExistence type="predicted"/>
<dbReference type="InterPro" id="IPR002909">
    <property type="entry name" value="IPT_dom"/>
</dbReference>
<organism evidence="3 4">
    <name type="scientific">Niastella soli</name>
    <dbReference type="NCBI Taxonomy" id="2821487"/>
    <lineage>
        <taxon>Bacteria</taxon>
        <taxon>Pseudomonadati</taxon>
        <taxon>Bacteroidota</taxon>
        <taxon>Chitinophagia</taxon>
        <taxon>Chitinophagales</taxon>
        <taxon>Chitinophagaceae</taxon>
        <taxon>Niastella</taxon>
    </lineage>
</organism>
<evidence type="ECO:0000313" key="4">
    <source>
        <dbReference type="Proteomes" id="UP000677244"/>
    </source>
</evidence>
<dbReference type="Gene3D" id="2.60.40.10">
    <property type="entry name" value="Immunoglobulins"/>
    <property type="match status" value="1"/>
</dbReference>
<dbReference type="InterPro" id="IPR014756">
    <property type="entry name" value="Ig_E-set"/>
</dbReference>
<dbReference type="RefSeq" id="WP_209141071.1">
    <property type="nucleotide sequence ID" value="NZ_JAGHKO010000005.1"/>
</dbReference>
<reference evidence="3 4" key="1">
    <citation type="submission" date="2021-03" db="EMBL/GenBank/DDBJ databases">
        <title>Assistant Professor.</title>
        <authorList>
            <person name="Huq M.A."/>
        </authorList>
    </citation>
    <scope>NUCLEOTIDE SEQUENCE [LARGE SCALE GENOMIC DNA]</scope>
    <source>
        <strain evidence="3 4">MAH-29</strain>
    </source>
</reference>
<dbReference type="SUPFAM" id="SSF63829">
    <property type="entry name" value="Calcium-dependent phosphotriesterase"/>
    <property type="match status" value="1"/>
</dbReference>
<dbReference type="InterPro" id="IPR013783">
    <property type="entry name" value="Ig-like_fold"/>
</dbReference>
<keyword evidence="1" id="KW-0732">Signal</keyword>
<gene>
    <name evidence="3" type="ORF">J7I42_22175</name>
</gene>
<dbReference type="PROSITE" id="PS51257">
    <property type="entry name" value="PROKAR_LIPOPROTEIN"/>
    <property type="match status" value="1"/>
</dbReference>